<protein>
    <recommendedName>
        <fullName evidence="11">5-methyltetrahydropteroyltriglutamate--homocysteine methyltransferase</fullName>
        <ecNumber evidence="11">2.1.1.14</ecNumber>
    </recommendedName>
    <alternativeName>
        <fullName evidence="11">Cobalamin-independent methionine synthase</fullName>
    </alternativeName>
    <alternativeName>
        <fullName evidence="11">Methionine synthase, vitamin-B12 independent isozyme</fullName>
    </alternativeName>
</protein>
<feature type="binding site" evidence="11">
    <location>
        <begin position="437"/>
        <end position="439"/>
    </location>
    <ligand>
        <name>L-methionine</name>
        <dbReference type="ChEBI" id="CHEBI:57844"/>
    </ligand>
</feature>
<dbReference type="Pfam" id="PF01717">
    <property type="entry name" value="Meth_synt_2"/>
    <property type="match status" value="1"/>
</dbReference>
<evidence type="ECO:0000256" key="8">
    <source>
        <dbReference type="ARBA" id="ARBA00022737"/>
    </source>
</evidence>
<keyword evidence="7 11" id="KW-0479">Metal-binding</keyword>
<evidence type="ECO:0000256" key="5">
    <source>
        <dbReference type="ARBA" id="ARBA00022605"/>
    </source>
</evidence>
<keyword evidence="9 11" id="KW-0862">Zinc</keyword>
<comment type="function">
    <text evidence="1 11">Catalyzes the transfer of a methyl group from 5-methyltetrahydrofolate to homocysteine resulting in methionine formation.</text>
</comment>
<keyword evidence="15" id="KW-1185">Reference proteome</keyword>
<dbReference type="Proteomes" id="UP001500908">
    <property type="component" value="Unassembled WGS sequence"/>
</dbReference>
<dbReference type="CDD" id="cd03311">
    <property type="entry name" value="CIMS_C_terminal_like"/>
    <property type="match status" value="1"/>
</dbReference>
<organism evidence="14 15">
    <name type="scientific">Salinactinospora qingdaonensis</name>
    <dbReference type="NCBI Taxonomy" id="702744"/>
    <lineage>
        <taxon>Bacteria</taxon>
        <taxon>Bacillati</taxon>
        <taxon>Actinomycetota</taxon>
        <taxon>Actinomycetes</taxon>
        <taxon>Streptosporangiales</taxon>
        <taxon>Nocardiopsidaceae</taxon>
        <taxon>Salinactinospora</taxon>
    </lineage>
</organism>
<evidence type="ECO:0000256" key="4">
    <source>
        <dbReference type="ARBA" id="ARBA00022603"/>
    </source>
</evidence>
<sequence>MTTTVLGYPRIGSDRELKRACESYWKGDIPAAELDSVTSWLRRTTWQTLREAGIDAIPSNTFSNYDHVLDTAVLFDLVPARFATIGAAADTDDREAELRRYFAMARGADAAPPLEMTKWFDTNYHYLVPELTPHTRPRLAGRKPLSEYVQAKGLGIETRPVLVGPLTLLMLAKPGAEAPEGWQPLELLDDLVACYGELLDQLAAAGVSWVQFDEPILVTDAGQAALQELERAYSRLGGATQRPSIAVMTYFGTVGAQALDIFKQMPIEGVGLDFTTPETRSDLVRVSGLGGKTLFAGVVDGRNVWRADIPATLATLSSLLGLAGEVVVSTSCSLLHVPIDLARETELDPVLRERLAFARQKLDEVGLLGRAMAGDATAENELERARARAAQPTPKSFIDSRVRARLESLGGKDARPDYAQRSKEEIAKLPLLPTTTIGSFPQTSKVRSARAAHRAGRIDDQEYERRMRAEIDRVIALQEDIGLDVLVHGEPERNDMVQYFAERLDGYATTKHGWVQSYGSRYVRPPILYGDVSRPSPITVGWSTYAQSRTDKPVKGMLTGPVTMLAWSFVRDDQPLGDTARQVALALRDEVTDLERAGIRHIQVDEAALRELLPLREKEHSDYLEWAVGSFRIATSGVADSTVIHSHMCYSEFGRIVSAIDSLDADVTSVEAARSHMELVDDLAAAGYRRGIGPGVYDIHSPRVPSVAEIETSLRAALNGVEAARLWVNPDCGLKTRSYADIEPALRNMVEATRRVRAELGAR</sequence>
<evidence type="ECO:0000256" key="9">
    <source>
        <dbReference type="ARBA" id="ARBA00022833"/>
    </source>
</evidence>
<accession>A0ABP7FE41</accession>
<evidence type="ECO:0000259" key="13">
    <source>
        <dbReference type="Pfam" id="PF08267"/>
    </source>
</evidence>
<dbReference type="PANTHER" id="PTHR30519">
    <property type="entry name" value="5-METHYLTETRAHYDROPTEROYLTRIGLUTAMATE--HOMOCYSTEINE METHYLTRANSFERASE"/>
    <property type="match status" value="1"/>
</dbReference>
<feature type="binding site" evidence="11">
    <location>
        <position position="732"/>
    </location>
    <ligand>
        <name>Zn(2+)</name>
        <dbReference type="ChEBI" id="CHEBI:29105"/>
        <note>catalytic</note>
    </ligand>
</feature>
<comment type="caution">
    <text evidence="14">The sequence shown here is derived from an EMBL/GenBank/DDBJ whole genome shotgun (WGS) entry which is preliminary data.</text>
</comment>
<feature type="binding site" evidence="11">
    <location>
        <position position="647"/>
    </location>
    <ligand>
        <name>Zn(2+)</name>
        <dbReference type="ChEBI" id="CHEBI:29105"/>
        <note>catalytic</note>
    </ligand>
</feature>
<evidence type="ECO:0000256" key="10">
    <source>
        <dbReference type="ARBA" id="ARBA00023167"/>
    </source>
</evidence>
<keyword evidence="8 11" id="KW-0677">Repeat</keyword>
<evidence type="ECO:0000256" key="1">
    <source>
        <dbReference type="ARBA" id="ARBA00002777"/>
    </source>
</evidence>
<feature type="binding site" evidence="11">
    <location>
        <position position="490"/>
    </location>
    <ligand>
        <name>L-methionine</name>
        <dbReference type="ChEBI" id="CHEBI:57844"/>
    </ligand>
</feature>
<keyword evidence="6 11" id="KW-0808">Transferase</keyword>
<evidence type="ECO:0000256" key="7">
    <source>
        <dbReference type="ARBA" id="ARBA00022723"/>
    </source>
</evidence>
<feature type="binding site" evidence="11">
    <location>
        <position position="605"/>
    </location>
    <ligand>
        <name>L-methionine</name>
        <dbReference type="ChEBI" id="CHEBI:57844"/>
    </ligand>
</feature>
<dbReference type="InterPro" id="IPR038071">
    <property type="entry name" value="UROD/MetE-like_sf"/>
</dbReference>
<feature type="domain" description="Cobalamin-independent methionine synthase MetE C-terminal/archaeal" evidence="12">
    <location>
        <begin position="432"/>
        <end position="754"/>
    </location>
</feature>
<dbReference type="EMBL" id="BAABDD010000005">
    <property type="protein sequence ID" value="GAA3735344.1"/>
    <property type="molecule type" value="Genomic_DNA"/>
</dbReference>
<reference evidence="15" key="1">
    <citation type="journal article" date="2019" name="Int. J. Syst. Evol. Microbiol.">
        <title>The Global Catalogue of Microorganisms (GCM) 10K type strain sequencing project: providing services to taxonomists for standard genome sequencing and annotation.</title>
        <authorList>
            <consortium name="The Broad Institute Genomics Platform"/>
            <consortium name="The Broad Institute Genome Sequencing Center for Infectious Disease"/>
            <person name="Wu L."/>
            <person name="Ma J."/>
        </authorList>
    </citation>
    <scope>NUCLEOTIDE SEQUENCE [LARGE SCALE GENOMIC DNA]</scope>
    <source>
        <strain evidence="15">JCM 17137</strain>
    </source>
</reference>
<proteinExistence type="inferred from homology"/>
<dbReference type="HAMAP" id="MF_00172">
    <property type="entry name" value="Meth_synth"/>
    <property type="match status" value="1"/>
</dbReference>
<dbReference type="NCBIfam" id="TIGR01371">
    <property type="entry name" value="met_syn_B12ind"/>
    <property type="match status" value="1"/>
</dbReference>
<keyword evidence="10 11" id="KW-0486">Methionine biosynthesis</keyword>
<dbReference type="SUPFAM" id="SSF51726">
    <property type="entry name" value="UROD/MetE-like"/>
    <property type="match status" value="2"/>
</dbReference>
<evidence type="ECO:0000256" key="11">
    <source>
        <dbReference type="HAMAP-Rule" id="MF_00172"/>
    </source>
</evidence>
<evidence type="ECO:0000256" key="6">
    <source>
        <dbReference type="ARBA" id="ARBA00022679"/>
    </source>
</evidence>
<evidence type="ECO:0000313" key="15">
    <source>
        <dbReference type="Proteomes" id="UP001500908"/>
    </source>
</evidence>
<feature type="binding site" evidence="11">
    <location>
        <position position="611"/>
    </location>
    <ligand>
        <name>5-methyltetrahydropteroyltri-L-glutamate</name>
        <dbReference type="ChEBI" id="CHEBI:58207"/>
    </ligand>
</feature>
<feature type="binding site" evidence="11">
    <location>
        <begin position="437"/>
        <end position="439"/>
    </location>
    <ligand>
        <name>L-homocysteine</name>
        <dbReference type="ChEBI" id="CHEBI:58199"/>
    </ligand>
</feature>
<dbReference type="InterPro" id="IPR002629">
    <property type="entry name" value="Met_Synth_C/arc"/>
</dbReference>
<dbReference type="Pfam" id="PF08267">
    <property type="entry name" value="Meth_synt_1"/>
    <property type="match status" value="1"/>
</dbReference>
<comment type="cofactor">
    <cofactor evidence="11">
        <name>Zn(2+)</name>
        <dbReference type="ChEBI" id="CHEBI:29105"/>
    </cofactor>
    <text evidence="11">Binds 1 zinc ion per subunit.</text>
</comment>
<feature type="binding site" evidence="11">
    <location>
        <position position="671"/>
    </location>
    <ligand>
        <name>Zn(2+)</name>
        <dbReference type="ChEBI" id="CHEBI:29105"/>
        <note>catalytic</note>
    </ligand>
</feature>
<feature type="active site" description="Proton donor" evidence="11">
    <location>
        <position position="700"/>
    </location>
</feature>
<dbReference type="Gene3D" id="3.20.20.210">
    <property type="match status" value="2"/>
</dbReference>
<dbReference type="NCBIfam" id="NF003556">
    <property type="entry name" value="PRK05222.1"/>
    <property type="match status" value="1"/>
</dbReference>
<dbReference type="InterPro" id="IPR006276">
    <property type="entry name" value="Cobalamin-indep_Met_synthase"/>
</dbReference>
<dbReference type="EC" id="2.1.1.14" evidence="11"/>
<keyword evidence="5 11" id="KW-0028">Amino-acid biosynthesis</keyword>
<feature type="binding site" evidence="11">
    <location>
        <begin position="15"/>
        <end position="18"/>
    </location>
    <ligand>
        <name>5-methyltetrahydropteroyltri-L-glutamate</name>
        <dbReference type="ChEBI" id="CHEBI:58207"/>
    </ligand>
</feature>
<evidence type="ECO:0000313" key="14">
    <source>
        <dbReference type="EMBL" id="GAA3735344.1"/>
    </source>
</evidence>
<feature type="binding site" evidence="11">
    <location>
        <position position="490"/>
    </location>
    <ligand>
        <name>L-homocysteine</name>
        <dbReference type="ChEBI" id="CHEBI:58199"/>
    </ligand>
</feature>
<dbReference type="CDD" id="cd03312">
    <property type="entry name" value="CIMS_N_terminal_like"/>
    <property type="match status" value="1"/>
</dbReference>
<feature type="domain" description="Cobalamin-independent methionine synthase MetE N-terminal" evidence="13">
    <location>
        <begin position="3"/>
        <end position="320"/>
    </location>
</feature>
<dbReference type="InterPro" id="IPR013215">
    <property type="entry name" value="Cbl-indep_Met_Synth_N"/>
</dbReference>
<dbReference type="PIRSF" id="PIRSF000382">
    <property type="entry name" value="MeTrfase_B12_ind"/>
    <property type="match status" value="1"/>
</dbReference>
<evidence type="ECO:0000256" key="3">
    <source>
        <dbReference type="ARBA" id="ARBA00009553"/>
    </source>
</evidence>
<comment type="similarity">
    <text evidence="3 11">Belongs to the vitamin-B12 independent methionine synthase family.</text>
</comment>
<evidence type="ECO:0000256" key="2">
    <source>
        <dbReference type="ARBA" id="ARBA00004681"/>
    </source>
</evidence>
<comment type="catalytic activity">
    <reaction evidence="11">
        <text>5-methyltetrahydropteroyltri-L-glutamate + L-homocysteine = tetrahydropteroyltri-L-glutamate + L-methionine</text>
        <dbReference type="Rhea" id="RHEA:21196"/>
        <dbReference type="ChEBI" id="CHEBI:57844"/>
        <dbReference type="ChEBI" id="CHEBI:58140"/>
        <dbReference type="ChEBI" id="CHEBI:58199"/>
        <dbReference type="ChEBI" id="CHEBI:58207"/>
        <dbReference type="EC" id="2.1.1.14"/>
    </reaction>
</comment>
<dbReference type="RefSeq" id="WP_344968673.1">
    <property type="nucleotide sequence ID" value="NZ_BAABDD010000005.1"/>
</dbReference>
<feature type="binding site" evidence="11">
    <location>
        <position position="605"/>
    </location>
    <ligand>
        <name>L-homocysteine</name>
        <dbReference type="ChEBI" id="CHEBI:58199"/>
    </ligand>
</feature>
<comment type="caution">
    <text evidence="11">Lacks conserved residue(s) required for the propagation of feature annotation.</text>
</comment>
<name>A0ABP7FE41_9ACTN</name>
<evidence type="ECO:0000259" key="12">
    <source>
        <dbReference type="Pfam" id="PF01717"/>
    </source>
</evidence>
<feature type="binding site" evidence="11">
    <location>
        <position position="118"/>
    </location>
    <ligand>
        <name>5-methyltetrahydropteroyltri-L-glutamate</name>
        <dbReference type="ChEBI" id="CHEBI:58207"/>
    </ligand>
</feature>
<keyword evidence="4 11" id="KW-0489">Methyltransferase</keyword>
<feature type="binding site" evidence="11">
    <location>
        <position position="649"/>
    </location>
    <ligand>
        <name>Zn(2+)</name>
        <dbReference type="ChEBI" id="CHEBI:29105"/>
        <note>catalytic</note>
    </ligand>
</feature>
<comment type="pathway">
    <text evidence="2 11">Amino-acid biosynthesis; L-methionine biosynthesis via de novo pathway; L-methionine from L-homocysteine (MetE route): step 1/1.</text>
</comment>
<gene>
    <name evidence="11 14" type="primary">metE</name>
    <name evidence="14" type="ORF">GCM10022402_14420</name>
</gene>
<feature type="binding site" evidence="11">
    <location>
        <position position="567"/>
    </location>
    <ligand>
        <name>5-methyltetrahydropteroyltri-L-glutamate</name>
        <dbReference type="ChEBI" id="CHEBI:58207"/>
    </ligand>
</feature>